<dbReference type="Proteomes" id="UP000299102">
    <property type="component" value="Unassembled WGS sequence"/>
</dbReference>
<comment type="caution">
    <text evidence="1">The sequence shown here is derived from an EMBL/GenBank/DDBJ whole genome shotgun (WGS) entry which is preliminary data.</text>
</comment>
<sequence length="67" mass="7494">MSLYGRRPPSTDRHTYIFFQNLAARRDGSKAILGGVGVSRPPVGRMHIVGNVVNLESERGRFNKKQP</sequence>
<keyword evidence="2" id="KW-1185">Reference proteome</keyword>
<reference evidence="1 2" key="1">
    <citation type="journal article" date="2019" name="Commun. Biol.">
        <title>The bagworm genome reveals a unique fibroin gene that provides high tensile strength.</title>
        <authorList>
            <person name="Kono N."/>
            <person name="Nakamura H."/>
            <person name="Ohtoshi R."/>
            <person name="Tomita M."/>
            <person name="Numata K."/>
            <person name="Arakawa K."/>
        </authorList>
    </citation>
    <scope>NUCLEOTIDE SEQUENCE [LARGE SCALE GENOMIC DNA]</scope>
</reference>
<proteinExistence type="predicted"/>
<name>A0A4C1VGW0_EUMVA</name>
<dbReference type="EMBL" id="BGZK01000339">
    <property type="protein sequence ID" value="GBP37799.1"/>
    <property type="molecule type" value="Genomic_DNA"/>
</dbReference>
<accession>A0A4C1VGW0</accession>
<evidence type="ECO:0000313" key="2">
    <source>
        <dbReference type="Proteomes" id="UP000299102"/>
    </source>
</evidence>
<protein>
    <submittedName>
        <fullName evidence="1">Uncharacterized protein</fullName>
    </submittedName>
</protein>
<gene>
    <name evidence="1" type="ORF">EVAR_21642_1</name>
</gene>
<dbReference type="AlphaFoldDB" id="A0A4C1VGW0"/>
<evidence type="ECO:0000313" key="1">
    <source>
        <dbReference type="EMBL" id="GBP37799.1"/>
    </source>
</evidence>
<organism evidence="1 2">
    <name type="scientific">Eumeta variegata</name>
    <name type="common">Bagworm moth</name>
    <name type="synonym">Eumeta japonica</name>
    <dbReference type="NCBI Taxonomy" id="151549"/>
    <lineage>
        <taxon>Eukaryota</taxon>
        <taxon>Metazoa</taxon>
        <taxon>Ecdysozoa</taxon>
        <taxon>Arthropoda</taxon>
        <taxon>Hexapoda</taxon>
        <taxon>Insecta</taxon>
        <taxon>Pterygota</taxon>
        <taxon>Neoptera</taxon>
        <taxon>Endopterygota</taxon>
        <taxon>Lepidoptera</taxon>
        <taxon>Glossata</taxon>
        <taxon>Ditrysia</taxon>
        <taxon>Tineoidea</taxon>
        <taxon>Psychidae</taxon>
        <taxon>Oiketicinae</taxon>
        <taxon>Eumeta</taxon>
    </lineage>
</organism>